<dbReference type="RefSeq" id="WP_313875596.1">
    <property type="nucleotide sequence ID" value="NZ_JAVBIK010000001.1"/>
</dbReference>
<keyword evidence="7" id="KW-0378">Hydrolase</keyword>
<proteinExistence type="predicted"/>
<name>A0ABU3KR54_9BURK</name>
<feature type="domain" description="Peptidase S54 rhomboid" evidence="6">
    <location>
        <begin position="16"/>
        <end position="163"/>
    </location>
</feature>
<evidence type="ECO:0000313" key="7">
    <source>
        <dbReference type="EMBL" id="MDT7519951.1"/>
    </source>
</evidence>
<sequence length="180" mass="19706">MDFAALIYHRQEFLDGQWWLPFTAQLVHFNLAHGMSNAMVALVLGALFRPMLVWAHQCALILGSAFAVAVVVVSDTNCAYYAGASGALYGWAAGGCLMTIFSESVSSQPHRRIALFVLCLLLVRLVTMQWAGVGATAWGFPVYLPAHWAGLVGGLAVASFFMRRKTTLAQTTHRQQSDER</sequence>
<dbReference type="GO" id="GO:0006508">
    <property type="term" value="P:proteolysis"/>
    <property type="evidence" value="ECO:0007669"/>
    <property type="project" value="UniProtKB-KW"/>
</dbReference>
<gene>
    <name evidence="7" type="ORF">RAE19_14740</name>
</gene>
<keyword evidence="8" id="KW-1185">Reference proteome</keyword>
<evidence type="ECO:0000256" key="4">
    <source>
        <dbReference type="ARBA" id="ARBA00023136"/>
    </source>
</evidence>
<keyword evidence="2 5" id="KW-0812">Transmembrane</keyword>
<keyword evidence="4 5" id="KW-0472">Membrane</keyword>
<dbReference type="Gene3D" id="1.20.1540.10">
    <property type="entry name" value="Rhomboid-like"/>
    <property type="match status" value="1"/>
</dbReference>
<organism evidence="7 8">
    <name type="scientific">Rhodoferax potami</name>
    <dbReference type="NCBI Taxonomy" id="3068338"/>
    <lineage>
        <taxon>Bacteria</taxon>
        <taxon>Pseudomonadati</taxon>
        <taxon>Pseudomonadota</taxon>
        <taxon>Betaproteobacteria</taxon>
        <taxon>Burkholderiales</taxon>
        <taxon>Comamonadaceae</taxon>
        <taxon>Rhodoferax</taxon>
    </lineage>
</organism>
<dbReference type="Pfam" id="PF01694">
    <property type="entry name" value="Rhomboid"/>
    <property type="match status" value="1"/>
</dbReference>
<feature type="transmembrane region" description="Helical" evidence="5">
    <location>
        <begin position="27"/>
        <end position="47"/>
    </location>
</feature>
<reference evidence="7 8" key="1">
    <citation type="submission" date="2023-08" db="EMBL/GenBank/DDBJ databases">
        <title>Rhodoferax potami sp. nov. and Rhodoferax mekongensis sp. nov., isolated from the Mekong River in Thailand.</title>
        <authorList>
            <person name="Kitikhun S."/>
            <person name="Charoenyingcharoen P."/>
            <person name="Siriarchawattana P."/>
            <person name="Likhitrattanapisal S."/>
            <person name="Nilsakha T."/>
            <person name="Chanpet A."/>
            <person name="Rattanawaree P."/>
            <person name="Ingsriswang S."/>
        </authorList>
    </citation>
    <scope>NUCLEOTIDE SEQUENCE [LARGE SCALE GENOMIC DNA]</scope>
    <source>
        <strain evidence="7 8">TBRC 17660</strain>
    </source>
</reference>
<evidence type="ECO:0000259" key="6">
    <source>
        <dbReference type="Pfam" id="PF01694"/>
    </source>
</evidence>
<dbReference type="InterPro" id="IPR035952">
    <property type="entry name" value="Rhomboid-like_sf"/>
</dbReference>
<accession>A0ABU3KR54</accession>
<protein>
    <submittedName>
        <fullName evidence="7">Rhomboid family intramembrane serine protease</fullName>
        <ecNumber evidence="7">3.4.21.105</ecNumber>
    </submittedName>
</protein>
<feature type="transmembrane region" description="Helical" evidence="5">
    <location>
        <begin position="54"/>
        <end position="73"/>
    </location>
</feature>
<dbReference type="InterPro" id="IPR022764">
    <property type="entry name" value="Peptidase_S54_rhomboid_dom"/>
</dbReference>
<evidence type="ECO:0000256" key="5">
    <source>
        <dbReference type="SAM" id="Phobius"/>
    </source>
</evidence>
<dbReference type="SUPFAM" id="SSF144091">
    <property type="entry name" value="Rhomboid-like"/>
    <property type="match status" value="1"/>
</dbReference>
<feature type="transmembrane region" description="Helical" evidence="5">
    <location>
        <begin position="143"/>
        <end position="162"/>
    </location>
</feature>
<evidence type="ECO:0000256" key="1">
    <source>
        <dbReference type="ARBA" id="ARBA00004141"/>
    </source>
</evidence>
<keyword evidence="3 5" id="KW-1133">Transmembrane helix</keyword>
<dbReference type="GO" id="GO:0008233">
    <property type="term" value="F:peptidase activity"/>
    <property type="evidence" value="ECO:0007669"/>
    <property type="project" value="UniProtKB-KW"/>
</dbReference>
<feature type="transmembrane region" description="Helical" evidence="5">
    <location>
        <begin position="113"/>
        <end position="131"/>
    </location>
</feature>
<comment type="caution">
    <text evidence="7">The sequence shown here is derived from an EMBL/GenBank/DDBJ whole genome shotgun (WGS) entry which is preliminary data.</text>
</comment>
<feature type="transmembrane region" description="Helical" evidence="5">
    <location>
        <begin position="79"/>
        <end position="101"/>
    </location>
</feature>
<dbReference type="EMBL" id="JAVBIK010000001">
    <property type="protein sequence ID" value="MDT7519951.1"/>
    <property type="molecule type" value="Genomic_DNA"/>
</dbReference>
<evidence type="ECO:0000313" key="8">
    <source>
        <dbReference type="Proteomes" id="UP001321700"/>
    </source>
</evidence>
<keyword evidence="7" id="KW-0645">Protease</keyword>
<evidence type="ECO:0000256" key="2">
    <source>
        <dbReference type="ARBA" id="ARBA00022692"/>
    </source>
</evidence>
<dbReference type="EC" id="3.4.21.105" evidence="7"/>
<evidence type="ECO:0000256" key="3">
    <source>
        <dbReference type="ARBA" id="ARBA00022989"/>
    </source>
</evidence>
<dbReference type="Proteomes" id="UP001321700">
    <property type="component" value="Unassembled WGS sequence"/>
</dbReference>
<comment type="subcellular location">
    <subcellularLocation>
        <location evidence="1">Membrane</location>
        <topology evidence="1">Multi-pass membrane protein</topology>
    </subcellularLocation>
</comment>